<dbReference type="PROSITE" id="PS51704">
    <property type="entry name" value="GP_PDE"/>
    <property type="match status" value="1"/>
</dbReference>
<reference evidence="3" key="1">
    <citation type="journal article" date="2019" name="Int. J. Syst. Evol. Microbiol.">
        <title>The Global Catalogue of Microorganisms (GCM) 10K type strain sequencing project: providing services to taxonomists for standard genome sequencing and annotation.</title>
        <authorList>
            <consortium name="The Broad Institute Genomics Platform"/>
            <consortium name="The Broad Institute Genome Sequencing Center for Infectious Disease"/>
            <person name="Wu L."/>
            <person name="Ma J."/>
        </authorList>
    </citation>
    <scope>NUCLEOTIDE SEQUENCE [LARGE SCALE GENOMIC DNA]</scope>
    <source>
        <strain evidence="3">CGMCC 1.15790</strain>
    </source>
</reference>
<sequence>MGGIFLEREPFYIIAHRGYAPKSIHENTLEAFDEAVRFQASMIETDIRILKDGTLVCAHDSTWQGILLKDMTYDEWTEKTFTKEGWRPPTLKEVLKRYQHTVPLNLEIKDVGIEEKVLMELEGYQGKELWISSFEDDVIRRMKELNSGVKTALVVGRSVLKKRPKHLSYWDDYFPERRLRLAKADAVCPHYLLVNQSFVERMKKESYPIYAWTVNQLERMKKLKSYGINGLFTDQLTTAMKILQ</sequence>
<name>A0ABW0U9F0_9BACI</name>
<dbReference type="PANTHER" id="PTHR46211:SF1">
    <property type="entry name" value="GLYCEROPHOSPHODIESTER PHOSPHODIESTERASE, CYTOPLASMIC"/>
    <property type="match status" value="1"/>
</dbReference>
<evidence type="ECO:0000313" key="3">
    <source>
        <dbReference type="Proteomes" id="UP001596143"/>
    </source>
</evidence>
<protein>
    <submittedName>
        <fullName evidence="2">Glycerophosphodiester phosphodiesterase</fullName>
    </submittedName>
</protein>
<gene>
    <name evidence="2" type="ORF">ACFPTR_11030</name>
</gene>
<dbReference type="Gene3D" id="3.20.20.190">
    <property type="entry name" value="Phosphatidylinositol (PI) phosphodiesterase"/>
    <property type="match status" value="1"/>
</dbReference>
<proteinExistence type="predicted"/>
<dbReference type="Proteomes" id="UP001596143">
    <property type="component" value="Unassembled WGS sequence"/>
</dbReference>
<evidence type="ECO:0000259" key="1">
    <source>
        <dbReference type="PROSITE" id="PS51704"/>
    </source>
</evidence>
<dbReference type="InterPro" id="IPR017946">
    <property type="entry name" value="PLC-like_Pdiesterase_TIM-brl"/>
</dbReference>
<dbReference type="InterPro" id="IPR030395">
    <property type="entry name" value="GP_PDE_dom"/>
</dbReference>
<comment type="caution">
    <text evidence="2">The sequence shown here is derived from an EMBL/GenBank/DDBJ whole genome shotgun (WGS) entry which is preliminary data.</text>
</comment>
<accession>A0ABW0U9F0</accession>
<dbReference type="EMBL" id="JBHSPF010000059">
    <property type="protein sequence ID" value="MFC5629387.1"/>
    <property type="molecule type" value="Genomic_DNA"/>
</dbReference>
<dbReference type="CDD" id="cd08556">
    <property type="entry name" value="GDPD"/>
    <property type="match status" value="1"/>
</dbReference>
<dbReference type="SUPFAM" id="SSF51695">
    <property type="entry name" value="PLC-like phosphodiesterases"/>
    <property type="match status" value="1"/>
</dbReference>
<dbReference type="Pfam" id="PF03009">
    <property type="entry name" value="GDPD"/>
    <property type="match status" value="1"/>
</dbReference>
<organism evidence="2 3">
    <name type="scientific">Aliibacillus thermotolerans</name>
    <dbReference type="NCBI Taxonomy" id="1834418"/>
    <lineage>
        <taxon>Bacteria</taxon>
        <taxon>Bacillati</taxon>
        <taxon>Bacillota</taxon>
        <taxon>Bacilli</taxon>
        <taxon>Bacillales</taxon>
        <taxon>Bacillaceae</taxon>
        <taxon>Aliibacillus</taxon>
    </lineage>
</organism>
<keyword evidence="3" id="KW-1185">Reference proteome</keyword>
<dbReference type="RefSeq" id="WP_270897114.1">
    <property type="nucleotide sequence ID" value="NZ_JBHSPF010000059.1"/>
</dbReference>
<dbReference type="PANTHER" id="PTHR46211">
    <property type="entry name" value="GLYCEROPHOSPHORYL DIESTER PHOSPHODIESTERASE"/>
    <property type="match status" value="1"/>
</dbReference>
<evidence type="ECO:0000313" key="2">
    <source>
        <dbReference type="EMBL" id="MFC5629387.1"/>
    </source>
</evidence>
<feature type="domain" description="GP-PDE" evidence="1">
    <location>
        <begin position="11"/>
        <end position="243"/>
    </location>
</feature>